<dbReference type="EMBL" id="CM047901">
    <property type="protein sequence ID" value="KAJ0096562.1"/>
    <property type="molecule type" value="Genomic_DNA"/>
</dbReference>
<evidence type="ECO:0000313" key="1">
    <source>
        <dbReference type="EMBL" id="KAJ0096562.1"/>
    </source>
</evidence>
<reference evidence="2" key="1">
    <citation type="journal article" date="2023" name="G3 (Bethesda)">
        <title>Genome assembly and association tests identify interacting loci associated with vigor, precocity, and sex in interspecific pistachio rootstocks.</title>
        <authorList>
            <person name="Palmer W."/>
            <person name="Jacygrad E."/>
            <person name="Sagayaradj S."/>
            <person name="Cavanaugh K."/>
            <person name="Han R."/>
            <person name="Bertier L."/>
            <person name="Beede B."/>
            <person name="Kafkas S."/>
            <person name="Golino D."/>
            <person name="Preece J."/>
            <person name="Michelmore R."/>
        </authorList>
    </citation>
    <scope>NUCLEOTIDE SEQUENCE [LARGE SCALE GENOMIC DNA]</scope>
</reference>
<keyword evidence="2" id="KW-1185">Reference proteome</keyword>
<sequence>MDFDDDDDVEGITDIVKKLGWHKFTQTPPSAVAPIVEEFYANLPDSYNGKTRVRGKEVKFDAETINQYYELPQVEEDEYEEYLKNVDYDKVIRRLTKGQVKWVMVGDRYKKFFAGNLRNATRVWQYFMNTRLMPTTHNSIVDRVRGLLLYCIVTKKQMNVGNIIVSQMLSCANNLNTSYFFPVTRHNTMSTSKSSSYFKRKGDSPWHLFDL</sequence>
<accession>A0ACC1BCI2</accession>
<name>A0ACC1BCI2_9ROSI</name>
<proteinExistence type="predicted"/>
<gene>
    <name evidence="1" type="ORF">Patl1_27998</name>
</gene>
<evidence type="ECO:0000313" key="2">
    <source>
        <dbReference type="Proteomes" id="UP001164250"/>
    </source>
</evidence>
<protein>
    <submittedName>
        <fullName evidence="1">Uncharacterized protein</fullName>
    </submittedName>
</protein>
<comment type="caution">
    <text evidence="1">The sequence shown here is derived from an EMBL/GenBank/DDBJ whole genome shotgun (WGS) entry which is preliminary data.</text>
</comment>
<dbReference type="Proteomes" id="UP001164250">
    <property type="component" value="Chromosome 5"/>
</dbReference>
<organism evidence="1 2">
    <name type="scientific">Pistacia atlantica</name>
    <dbReference type="NCBI Taxonomy" id="434234"/>
    <lineage>
        <taxon>Eukaryota</taxon>
        <taxon>Viridiplantae</taxon>
        <taxon>Streptophyta</taxon>
        <taxon>Embryophyta</taxon>
        <taxon>Tracheophyta</taxon>
        <taxon>Spermatophyta</taxon>
        <taxon>Magnoliopsida</taxon>
        <taxon>eudicotyledons</taxon>
        <taxon>Gunneridae</taxon>
        <taxon>Pentapetalae</taxon>
        <taxon>rosids</taxon>
        <taxon>malvids</taxon>
        <taxon>Sapindales</taxon>
        <taxon>Anacardiaceae</taxon>
        <taxon>Pistacia</taxon>
    </lineage>
</organism>